<dbReference type="VEuPathDB" id="FungiDB:Z518_07237"/>
<dbReference type="OrthoDB" id="4161349at2759"/>
<keyword evidence="3" id="KW-1185">Reference proteome</keyword>
<reference evidence="2 3" key="1">
    <citation type="submission" date="2015-01" db="EMBL/GenBank/DDBJ databases">
        <title>The Genome Sequence of Rhinocladiella mackenzie CBS 650.93.</title>
        <authorList>
            <consortium name="The Broad Institute Genomics Platform"/>
            <person name="Cuomo C."/>
            <person name="de Hoog S."/>
            <person name="Gorbushina A."/>
            <person name="Stielow B."/>
            <person name="Teixiera M."/>
            <person name="Abouelleil A."/>
            <person name="Chapman S.B."/>
            <person name="Priest M."/>
            <person name="Young S.K."/>
            <person name="Wortman J."/>
            <person name="Nusbaum C."/>
            <person name="Birren B."/>
        </authorList>
    </citation>
    <scope>NUCLEOTIDE SEQUENCE [LARGE SCALE GENOMIC DNA]</scope>
    <source>
        <strain evidence="2 3">CBS 650.93</strain>
    </source>
</reference>
<sequence length="715" mass="80117">MPLSTQKSVAQADEDDNSEAEAVTAILNEEASIAVRTSPRNRKRSSNISATGDGSPRKRVTTRQSSASAPVTSVSTESPRRQSGRLQARTSLPTLKPVNKRNPYDFPDEPEENIRSTVVIEPPPKLRNLNKQKQLVESPFKGKGVLETKTTARVNLDDSPKKQPKRKNFLKIGKSIKNSRRPIGQRRSARLSGRNLPFDGEDILDAALREENEPEPLLLDPKPSPAKSSKRSAPAQTRLNTALPSQDRIPEAQTDVVQEIQHQGDDTAEVTRIPDAHTDKAREEQHESEEGPDVESGPAGDSQPPVRRPDTEADRKGKEQAEAEEKEKRRQMIEDSLRGIEEAVELHECKESWQEALVAAAELNEGRSSNEPASPAGEAAHCRLKSLIKSYKMLSGSDISSPQTRIKSIQEDLAELKGRCKDICGHSYRPDQQRDQERSKMIGDIYEHLIPGSLTLAKMALKARYRDNELSTAAHWEISQLLKITRMLCVAAAKWRPRPQLGNTAKSTTKQAIAPNVEIILRRYLEAAVADDGKKYVDDLEVRQRADLEKLKAANEQRRAEIRTRRHQYLDASAETVSGAHPWRGRQSQVVDIDDLHIDEIPAANGPRRERVSHIQSPTSQARSQLKRTPAEYIPPCPHKWDVSEMVALLNALQKHRGQTRFQDIVSVHGRPGGRLEKYDVDEIMAQARWIKQSMARQLQSELDGSWDWLRSVPG</sequence>
<dbReference type="STRING" id="1442369.A0A0D2ICV1"/>
<evidence type="ECO:0000256" key="1">
    <source>
        <dbReference type="SAM" id="MobiDB-lite"/>
    </source>
</evidence>
<dbReference type="AlphaFoldDB" id="A0A0D2ICV1"/>
<feature type="compositionally biased region" description="Basic and acidic residues" evidence="1">
    <location>
        <begin position="307"/>
        <end position="331"/>
    </location>
</feature>
<feature type="compositionally biased region" description="Low complexity" evidence="1">
    <location>
        <begin position="65"/>
        <end position="77"/>
    </location>
</feature>
<proteinExistence type="predicted"/>
<name>A0A0D2ICV1_9EURO</name>
<evidence type="ECO:0000313" key="2">
    <source>
        <dbReference type="EMBL" id="KIX03684.1"/>
    </source>
</evidence>
<feature type="region of interest" description="Disordered" evidence="1">
    <location>
        <begin position="606"/>
        <end position="627"/>
    </location>
</feature>
<accession>A0A0D2ICV1</accession>
<dbReference type="GeneID" id="25295308"/>
<dbReference type="Proteomes" id="UP000053617">
    <property type="component" value="Unassembled WGS sequence"/>
</dbReference>
<dbReference type="EMBL" id="KN847479">
    <property type="protein sequence ID" value="KIX03684.1"/>
    <property type="molecule type" value="Genomic_DNA"/>
</dbReference>
<evidence type="ECO:0000313" key="3">
    <source>
        <dbReference type="Proteomes" id="UP000053617"/>
    </source>
</evidence>
<organism evidence="2 3">
    <name type="scientific">Rhinocladiella mackenziei CBS 650.93</name>
    <dbReference type="NCBI Taxonomy" id="1442369"/>
    <lineage>
        <taxon>Eukaryota</taxon>
        <taxon>Fungi</taxon>
        <taxon>Dikarya</taxon>
        <taxon>Ascomycota</taxon>
        <taxon>Pezizomycotina</taxon>
        <taxon>Eurotiomycetes</taxon>
        <taxon>Chaetothyriomycetidae</taxon>
        <taxon>Chaetothyriales</taxon>
        <taxon>Herpotrichiellaceae</taxon>
        <taxon>Rhinocladiella</taxon>
    </lineage>
</organism>
<feature type="region of interest" description="Disordered" evidence="1">
    <location>
        <begin position="151"/>
        <end position="331"/>
    </location>
</feature>
<feature type="compositionally biased region" description="Polar residues" evidence="1">
    <location>
        <begin position="84"/>
        <end position="93"/>
    </location>
</feature>
<feature type="region of interest" description="Disordered" evidence="1">
    <location>
        <begin position="1"/>
        <end position="135"/>
    </location>
</feature>
<feature type="compositionally biased region" description="Basic and acidic residues" evidence="1">
    <location>
        <begin position="272"/>
        <end position="289"/>
    </location>
</feature>
<gene>
    <name evidence="2" type="ORF">Z518_07237</name>
</gene>
<dbReference type="RefSeq" id="XP_013270820.1">
    <property type="nucleotide sequence ID" value="XM_013415366.1"/>
</dbReference>
<feature type="compositionally biased region" description="Basic residues" evidence="1">
    <location>
        <begin position="177"/>
        <end position="189"/>
    </location>
</feature>
<feature type="compositionally biased region" description="Polar residues" evidence="1">
    <location>
        <begin position="614"/>
        <end position="624"/>
    </location>
</feature>
<feature type="compositionally biased region" description="Low complexity" evidence="1">
    <location>
        <begin position="215"/>
        <end position="235"/>
    </location>
</feature>
<dbReference type="HOGENOM" id="CLU_357880_0_0_1"/>
<protein>
    <submittedName>
        <fullName evidence="2">Rhinocladiella mackenziei CBS 650.93 unplaced genomic scaffold supercont1.5, whole genome shotgun sequence</fullName>
    </submittedName>
</protein>